<keyword evidence="4" id="KW-1003">Cell membrane</keyword>
<dbReference type="InterPro" id="IPR035522">
    <property type="entry name" value="Sho1_SH3"/>
</dbReference>
<comment type="caution">
    <text evidence="12">The sequence shown here is derived from an EMBL/GenBank/DDBJ whole genome shotgun (WGS) entry which is preliminary data.</text>
</comment>
<dbReference type="CDD" id="cd11855">
    <property type="entry name" value="SH3_Sho1p"/>
    <property type="match status" value="1"/>
</dbReference>
<dbReference type="Proteomes" id="UP000650833">
    <property type="component" value="Unassembled WGS sequence"/>
</dbReference>
<reference evidence="12" key="1">
    <citation type="submission" date="2020-12" db="EMBL/GenBank/DDBJ databases">
        <title>Metabolic potential, ecology and presence of endohyphal bacteria is reflected in genomic diversity of Mucoromycotina.</title>
        <authorList>
            <person name="Muszewska A."/>
            <person name="Okrasinska A."/>
            <person name="Steczkiewicz K."/>
            <person name="Drgas O."/>
            <person name="Orlowska M."/>
            <person name="Perlinska-Lenart U."/>
            <person name="Aleksandrzak-Piekarczyk T."/>
            <person name="Szatraj K."/>
            <person name="Zielenkiewicz U."/>
            <person name="Pilsyk S."/>
            <person name="Malc E."/>
            <person name="Mieczkowski P."/>
            <person name="Kruszewska J.S."/>
            <person name="Biernat P."/>
            <person name="Pawlowska J."/>
        </authorList>
    </citation>
    <scope>NUCLEOTIDE SEQUENCE</scope>
    <source>
        <strain evidence="12">CBS 226.32</strain>
    </source>
</reference>
<keyword evidence="7" id="KW-0346">Stress response</keyword>
<evidence type="ECO:0000256" key="4">
    <source>
        <dbReference type="ARBA" id="ARBA00022475"/>
    </source>
</evidence>
<accession>A0A8H7V0P1</accession>
<evidence type="ECO:0000256" key="8">
    <source>
        <dbReference type="ARBA" id="ARBA00023136"/>
    </source>
</evidence>
<protein>
    <recommendedName>
        <fullName evidence="11">SH3 domain-containing protein</fullName>
    </recommendedName>
</protein>
<evidence type="ECO:0000256" key="10">
    <source>
        <dbReference type="SAM" id="Phobius"/>
    </source>
</evidence>
<dbReference type="Pfam" id="PF00018">
    <property type="entry name" value="SH3_1"/>
    <property type="match status" value="1"/>
</dbReference>
<evidence type="ECO:0000256" key="6">
    <source>
        <dbReference type="ARBA" id="ARBA00022989"/>
    </source>
</evidence>
<keyword evidence="5 10" id="KW-0812">Transmembrane</keyword>
<name>A0A8H7V0P1_9FUNG</name>
<dbReference type="SMART" id="SM00326">
    <property type="entry name" value="SH3"/>
    <property type="match status" value="1"/>
</dbReference>
<keyword evidence="3 9" id="KW-0728">SH3 domain</keyword>
<keyword evidence="13" id="KW-1185">Reference proteome</keyword>
<evidence type="ECO:0000313" key="12">
    <source>
        <dbReference type="EMBL" id="KAG2202820.1"/>
    </source>
</evidence>
<evidence type="ECO:0000256" key="5">
    <source>
        <dbReference type="ARBA" id="ARBA00022692"/>
    </source>
</evidence>
<feature type="domain" description="SH3" evidence="11">
    <location>
        <begin position="225"/>
        <end position="285"/>
    </location>
</feature>
<feature type="transmembrane region" description="Helical" evidence="10">
    <location>
        <begin position="67"/>
        <end position="86"/>
    </location>
</feature>
<dbReference type="EMBL" id="JAEPRC010000248">
    <property type="protein sequence ID" value="KAG2202820.1"/>
    <property type="molecule type" value="Genomic_DNA"/>
</dbReference>
<organism evidence="12 13">
    <name type="scientific">Mucor plumbeus</name>
    <dbReference type="NCBI Taxonomy" id="97098"/>
    <lineage>
        <taxon>Eukaryota</taxon>
        <taxon>Fungi</taxon>
        <taxon>Fungi incertae sedis</taxon>
        <taxon>Mucoromycota</taxon>
        <taxon>Mucoromycotina</taxon>
        <taxon>Mucoromycetes</taxon>
        <taxon>Mucorales</taxon>
        <taxon>Mucorineae</taxon>
        <taxon>Mucoraceae</taxon>
        <taxon>Mucor</taxon>
    </lineage>
</organism>
<dbReference type="Gene3D" id="2.30.30.40">
    <property type="entry name" value="SH3 Domains"/>
    <property type="match status" value="1"/>
</dbReference>
<keyword evidence="8 10" id="KW-0472">Membrane</keyword>
<dbReference type="AlphaFoldDB" id="A0A8H7V0P1"/>
<feature type="non-terminal residue" evidence="12">
    <location>
        <position position="1"/>
    </location>
</feature>
<dbReference type="PROSITE" id="PS50002">
    <property type="entry name" value="SH3"/>
    <property type="match status" value="1"/>
</dbReference>
<evidence type="ECO:0000256" key="7">
    <source>
        <dbReference type="ARBA" id="ARBA00023016"/>
    </source>
</evidence>
<gene>
    <name evidence="12" type="ORF">INT46_006492</name>
</gene>
<dbReference type="PRINTS" id="PR00452">
    <property type="entry name" value="SH3DOMAIN"/>
</dbReference>
<comment type="similarity">
    <text evidence="2">Belongs to the SHO1 family.</text>
</comment>
<feature type="transmembrane region" description="Helical" evidence="10">
    <location>
        <begin position="12"/>
        <end position="35"/>
    </location>
</feature>
<dbReference type="OrthoDB" id="5983572at2759"/>
<proteinExistence type="inferred from homology"/>
<dbReference type="InterPro" id="IPR001452">
    <property type="entry name" value="SH3_domain"/>
</dbReference>
<dbReference type="GO" id="GO:0005886">
    <property type="term" value="C:plasma membrane"/>
    <property type="evidence" value="ECO:0007669"/>
    <property type="project" value="UniProtKB-SubCell"/>
</dbReference>
<evidence type="ECO:0000256" key="3">
    <source>
        <dbReference type="ARBA" id="ARBA00022443"/>
    </source>
</evidence>
<evidence type="ECO:0000313" key="13">
    <source>
        <dbReference type="Proteomes" id="UP000650833"/>
    </source>
</evidence>
<dbReference type="SUPFAM" id="SSF50044">
    <property type="entry name" value="SH3-domain"/>
    <property type="match status" value="1"/>
</dbReference>
<evidence type="ECO:0000256" key="2">
    <source>
        <dbReference type="ARBA" id="ARBA00009739"/>
    </source>
</evidence>
<evidence type="ECO:0000256" key="9">
    <source>
        <dbReference type="PROSITE-ProRule" id="PRU00192"/>
    </source>
</evidence>
<feature type="transmembrane region" description="Helical" evidence="10">
    <location>
        <begin position="41"/>
        <end position="60"/>
    </location>
</feature>
<sequence length="285" mass="30734">LMARRIADNIFLLTTIAGASIAWLIAFIGACIFRRGVSGGAWWIVVYELLLIMGISATLITSTYAHYRMMILTFLAASIAMLTAQLDFSLPVAKFSSAYRGGAGAYAAGYIILIIIEFLWVIVFGSEPESYIGRLAPAYNGNSVGIIHGNSVQHQQTAQQYELTGDKTILADSTAPYGSVNSYPTTTTTNNHVVSVTSPLTHPAATASVEPNNVGSSETVQPKIEYKEKVQALHAYQANPDDPNELSFAKGETLEIVDRNGNWWQAKKSDGSVGIIPSNYFGLSA</sequence>
<evidence type="ECO:0000259" key="11">
    <source>
        <dbReference type="PROSITE" id="PS50002"/>
    </source>
</evidence>
<dbReference type="InterPro" id="IPR036028">
    <property type="entry name" value="SH3-like_dom_sf"/>
</dbReference>
<evidence type="ECO:0000256" key="1">
    <source>
        <dbReference type="ARBA" id="ARBA00004651"/>
    </source>
</evidence>
<keyword evidence="6 10" id="KW-1133">Transmembrane helix</keyword>
<feature type="transmembrane region" description="Helical" evidence="10">
    <location>
        <begin position="106"/>
        <end position="125"/>
    </location>
</feature>
<comment type="subcellular location">
    <subcellularLocation>
        <location evidence="1">Cell membrane</location>
        <topology evidence="1">Multi-pass membrane protein</topology>
    </subcellularLocation>
</comment>